<gene>
    <name evidence="2" type="ORF">GCM10025866_27440</name>
</gene>
<dbReference type="RefSeq" id="WP_286276825.1">
    <property type="nucleotide sequence ID" value="NZ_AP027731.1"/>
</dbReference>
<accession>A0ABM8GES3</accession>
<evidence type="ECO:0000256" key="1">
    <source>
        <dbReference type="SAM" id="Phobius"/>
    </source>
</evidence>
<organism evidence="2 3">
    <name type="scientific">Naasia aerilata</name>
    <dbReference type="NCBI Taxonomy" id="1162966"/>
    <lineage>
        <taxon>Bacteria</taxon>
        <taxon>Bacillati</taxon>
        <taxon>Actinomycetota</taxon>
        <taxon>Actinomycetes</taxon>
        <taxon>Micrococcales</taxon>
        <taxon>Microbacteriaceae</taxon>
        <taxon>Naasia</taxon>
    </lineage>
</organism>
<dbReference type="EMBL" id="AP027731">
    <property type="protein sequence ID" value="BDZ46835.1"/>
    <property type="molecule type" value="Genomic_DNA"/>
</dbReference>
<protein>
    <recommendedName>
        <fullName evidence="4">DUF1345 domain-containing protein</fullName>
    </recommendedName>
</protein>
<keyword evidence="1" id="KW-0472">Membrane</keyword>
<feature type="transmembrane region" description="Helical" evidence="1">
    <location>
        <begin position="68"/>
        <end position="90"/>
    </location>
</feature>
<proteinExistence type="predicted"/>
<feature type="transmembrane region" description="Helical" evidence="1">
    <location>
        <begin position="102"/>
        <end position="124"/>
    </location>
</feature>
<evidence type="ECO:0008006" key="4">
    <source>
        <dbReference type="Google" id="ProtNLM"/>
    </source>
</evidence>
<evidence type="ECO:0000313" key="3">
    <source>
        <dbReference type="Proteomes" id="UP001321498"/>
    </source>
</evidence>
<feature type="transmembrane region" description="Helical" evidence="1">
    <location>
        <begin position="192"/>
        <end position="212"/>
    </location>
</feature>
<feature type="transmembrane region" description="Helical" evidence="1">
    <location>
        <begin position="12"/>
        <end position="28"/>
    </location>
</feature>
<dbReference type="Pfam" id="PF07077">
    <property type="entry name" value="DUF1345"/>
    <property type="match status" value="1"/>
</dbReference>
<evidence type="ECO:0000313" key="2">
    <source>
        <dbReference type="EMBL" id="BDZ46835.1"/>
    </source>
</evidence>
<sequence length="216" mass="24066">MNHAPRQAERRWPQALAVVIALLLYLLLPGGVHFLPAWVIPTLCLLLLVPLVVLNPRRLSRETTWSRAMSIGLAVLLTVANQITLVLTIRELLQGRAQGAEVLLTTLQVWGTNVIAFALVYWEIDRGGPVARRSLGVRDDATVDFRFPQQEDKDDAAKWSPEFLDYAYFSLSNMMAFSPTDVMPLSARAKLLMAYQALTAFIVLALVISRAVNILT</sequence>
<dbReference type="Proteomes" id="UP001321498">
    <property type="component" value="Chromosome"/>
</dbReference>
<feature type="transmembrane region" description="Helical" evidence="1">
    <location>
        <begin position="34"/>
        <end position="56"/>
    </location>
</feature>
<keyword evidence="1" id="KW-0812">Transmembrane</keyword>
<keyword evidence="1" id="KW-1133">Transmembrane helix</keyword>
<keyword evidence="3" id="KW-1185">Reference proteome</keyword>
<name>A0ABM8GES3_9MICO</name>
<reference evidence="3" key="1">
    <citation type="journal article" date="2019" name="Int. J. Syst. Evol. Microbiol.">
        <title>The Global Catalogue of Microorganisms (GCM) 10K type strain sequencing project: providing services to taxonomists for standard genome sequencing and annotation.</title>
        <authorList>
            <consortium name="The Broad Institute Genomics Platform"/>
            <consortium name="The Broad Institute Genome Sequencing Center for Infectious Disease"/>
            <person name="Wu L."/>
            <person name="Ma J."/>
        </authorList>
    </citation>
    <scope>NUCLEOTIDE SEQUENCE [LARGE SCALE GENOMIC DNA]</scope>
    <source>
        <strain evidence="3">NBRC 108725</strain>
    </source>
</reference>
<dbReference type="InterPro" id="IPR009781">
    <property type="entry name" value="DUF1345"/>
</dbReference>